<dbReference type="Proteomes" id="UP000007875">
    <property type="component" value="Unassembled WGS sequence"/>
</dbReference>
<dbReference type="Ensembl" id="ENSCSAVT00000007038.1">
    <property type="protein sequence ID" value="ENSCSAVP00000006948.1"/>
    <property type="gene ID" value="ENSCSAVG00000004159.1"/>
</dbReference>
<reference evidence="5" key="1">
    <citation type="submission" date="2003-08" db="EMBL/GenBank/DDBJ databases">
        <authorList>
            <person name="Birren B."/>
            <person name="Nusbaum C."/>
            <person name="Abebe A."/>
            <person name="Abouelleil A."/>
            <person name="Adekoya E."/>
            <person name="Ait-zahra M."/>
            <person name="Allen N."/>
            <person name="Allen T."/>
            <person name="An P."/>
            <person name="Anderson M."/>
            <person name="Anderson S."/>
            <person name="Arachchi H."/>
            <person name="Armbruster J."/>
            <person name="Bachantsang P."/>
            <person name="Baldwin J."/>
            <person name="Barry A."/>
            <person name="Bayul T."/>
            <person name="Blitshsteyn B."/>
            <person name="Bloom T."/>
            <person name="Blye J."/>
            <person name="Boguslavskiy L."/>
            <person name="Borowsky M."/>
            <person name="Boukhgalter B."/>
            <person name="Brunache A."/>
            <person name="Butler J."/>
            <person name="Calixte N."/>
            <person name="Calvo S."/>
            <person name="Camarata J."/>
            <person name="Campo K."/>
            <person name="Chang J."/>
            <person name="Cheshatsang Y."/>
            <person name="Citroen M."/>
            <person name="Collymore A."/>
            <person name="Considine T."/>
            <person name="Cook A."/>
            <person name="Cooke P."/>
            <person name="Corum B."/>
            <person name="Cuomo C."/>
            <person name="David R."/>
            <person name="Dawoe T."/>
            <person name="Degray S."/>
            <person name="Dodge S."/>
            <person name="Dooley K."/>
            <person name="Dorje P."/>
            <person name="Dorjee K."/>
            <person name="Dorris L."/>
            <person name="Duffey N."/>
            <person name="Dupes A."/>
            <person name="Elkins T."/>
            <person name="Engels R."/>
            <person name="Erickson J."/>
            <person name="Farina A."/>
            <person name="Faro S."/>
            <person name="Ferreira P."/>
            <person name="Fischer H."/>
            <person name="Fitzgerald M."/>
            <person name="Foley K."/>
            <person name="Gage D."/>
            <person name="Galagan J."/>
            <person name="Gearin G."/>
            <person name="Gnerre S."/>
            <person name="Gnirke A."/>
            <person name="Goyette A."/>
            <person name="Graham J."/>
            <person name="Grandbois E."/>
            <person name="Gyaltsen K."/>
            <person name="Hafez N."/>
            <person name="Hagopian D."/>
            <person name="Hagos B."/>
            <person name="Hall J."/>
            <person name="Hatcher B."/>
            <person name="Heller A."/>
            <person name="Higgins H."/>
            <person name="Honan T."/>
            <person name="Horn A."/>
            <person name="Houde N."/>
            <person name="Hughes L."/>
            <person name="Hulme W."/>
            <person name="Husby E."/>
            <person name="Iliev I."/>
            <person name="Jaffe D."/>
            <person name="Jones C."/>
            <person name="Kamal M."/>
            <person name="Kamat A."/>
            <person name="Kamvysselis M."/>
            <person name="Karlsson E."/>
            <person name="Kells C."/>
            <person name="Kieu A."/>
            <person name="Kisner P."/>
            <person name="Kodira C."/>
            <person name="Kulbokas E."/>
            <person name="Labutti K."/>
            <person name="Lama D."/>
            <person name="Landers T."/>
            <person name="Leger J."/>
            <person name="Levine S."/>
            <person name="Lewis D."/>
            <person name="Lewis T."/>
            <person name="Lindblad-toh K."/>
            <person name="Liu X."/>
            <person name="Lokyitsang T."/>
            <person name="Lokyitsang Y."/>
            <person name="Lucien O."/>
            <person name="Lui A."/>
            <person name="Ma L.J."/>
            <person name="Mabbitt R."/>
            <person name="Macdonald J."/>
            <person name="Maclean C."/>
            <person name="Major J."/>
            <person name="Manning J."/>
            <person name="Marabella R."/>
            <person name="Maru K."/>
            <person name="Matthews C."/>
            <person name="Mauceli E."/>
            <person name="Mccarthy M."/>
            <person name="Mcdonough S."/>
            <person name="Mcghee T."/>
            <person name="Meldrim J."/>
            <person name="Meneus L."/>
            <person name="Mesirov J."/>
            <person name="Mihalev A."/>
            <person name="Mihova T."/>
            <person name="Mikkelsen T."/>
            <person name="Mlenga V."/>
            <person name="Moru K."/>
            <person name="Mozes J."/>
            <person name="Mulrain L."/>
            <person name="Munson G."/>
            <person name="Naylor J."/>
            <person name="Newes C."/>
            <person name="Nguyen C."/>
            <person name="Nguyen N."/>
            <person name="Nguyen T."/>
            <person name="Nicol R."/>
            <person name="Nielsen C."/>
            <person name="Nizzari M."/>
            <person name="Norbu C."/>
            <person name="Norbu N."/>
            <person name="O'donnell P."/>
            <person name="Okoawo O."/>
            <person name="O'leary S."/>
            <person name="Omotosho B."/>
            <person name="O'neill K."/>
            <person name="Osman S."/>
            <person name="Parker S."/>
            <person name="Perrin D."/>
            <person name="Phunkhang P."/>
            <person name="Piqani B."/>
            <person name="Purcell S."/>
            <person name="Rachupka T."/>
            <person name="Ramasamy U."/>
            <person name="Rameau R."/>
            <person name="Ray V."/>
            <person name="Raymond C."/>
            <person name="Retta R."/>
            <person name="Richardson S."/>
            <person name="Rise C."/>
            <person name="Rodriguez J."/>
            <person name="Rogers J."/>
            <person name="Rogov P."/>
            <person name="Rutman M."/>
            <person name="Schupbach R."/>
            <person name="Seaman C."/>
            <person name="Settipalli S."/>
            <person name="Sharpe T."/>
            <person name="Sheridan J."/>
            <person name="Sherpa N."/>
            <person name="Shi J."/>
            <person name="Smirnov S."/>
            <person name="Smith C."/>
            <person name="Sougnez C."/>
            <person name="Spencer B."/>
            <person name="Stalker J."/>
            <person name="Stange-thomann N."/>
            <person name="Stavropoulos S."/>
            <person name="Stetson K."/>
            <person name="Stone C."/>
            <person name="Stone S."/>
            <person name="Stubbs M."/>
            <person name="Talamas J."/>
            <person name="Tchuinga P."/>
            <person name="Tenzing P."/>
            <person name="Tesfaye S."/>
            <person name="Theodore J."/>
            <person name="Thoulutsang Y."/>
            <person name="Topham K."/>
            <person name="Towey S."/>
            <person name="Tsamla T."/>
            <person name="Tsomo N."/>
            <person name="Vallee D."/>
            <person name="Vassiliev H."/>
            <person name="Venkataraman V."/>
            <person name="Vinson J."/>
            <person name="Vo A."/>
            <person name="Wade C."/>
            <person name="Wang S."/>
            <person name="Wangchuk T."/>
            <person name="Wangdi T."/>
            <person name="Whittaker C."/>
            <person name="Wilkinson J."/>
            <person name="Wu Y."/>
            <person name="Wyman D."/>
            <person name="Yadav S."/>
            <person name="Yang S."/>
            <person name="Yang X."/>
            <person name="Yeager S."/>
            <person name="Yee E."/>
            <person name="Young G."/>
            <person name="Zainoun J."/>
            <person name="Zembeck L."/>
            <person name="Zimmer A."/>
            <person name="Zody M."/>
            <person name="Lander E."/>
        </authorList>
    </citation>
    <scope>NUCLEOTIDE SEQUENCE [LARGE SCALE GENOMIC DNA]</scope>
</reference>
<dbReference type="AlphaFoldDB" id="H2YNP1"/>
<comment type="similarity">
    <text evidence="1">Belongs to the CCDC149 family.</text>
</comment>
<reference evidence="4" key="3">
    <citation type="submission" date="2025-09" db="UniProtKB">
        <authorList>
            <consortium name="Ensembl"/>
        </authorList>
    </citation>
    <scope>IDENTIFICATION</scope>
</reference>
<keyword evidence="2 3" id="KW-0175">Coiled coil</keyword>
<dbReference type="InterPro" id="IPR019179">
    <property type="entry name" value="CC149"/>
</dbReference>
<evidence type="ECO:0000313" key="5">
    <source>
        <dbReference type="Proteomes" id="UP000007875"/>
    </source>
</evidence>
<reference evidence="4" key="2">
    <citation type="submission" date="2025-08" db="UniProtKB">
        <authorList>
            <consortium name="Ensembl"/>
        </authorList>
    </citation>
    <scope>IDENTIFICATION</scope>
</reference>
<name>H2YNP1_CIOSA</name>
<evidence type="ECO:0000313" key="4">
    <source>
        <dbReference type="Ensembl" id="ENSCSAVP00000006948.1"/>
    </source>
</evidence>
<proteinExistence type="inferred from homology"/>
<dbReference type="eggNOG" id="KOG4687">
    <property type="taxonomic scope" value="Eukaryota"/>
</dbReference>
<protein>
    <submittedName>
        <fullName evidence="4">Uncharacterized protein</fullName>
    </submittedName>
</protein>
<sequence length="204" mass="24103">MSRRERNNSEWQALIAEHQIFKRKLQSKSEALLIISQDLETAQKERDQFKLMAEKLQERCQALKRQQADFSMLSDKTKLIRILRDTKNQKLGHQRHSEMLQQKLNEALGDMKLLREKFARHRVGDEGIGARHFPVHEREKLVCELEQAQQQSKNWYREYVSQTEATSDAKQDTETYRLKAERLNEELNQILSGDKSRIVDIDAL</sequence>
<organism evidence="4 5">
    <name type="scientific">Ciona savignyi</name>
    <name type="common">Pacific transparent sea squirt</name>
    <dbReference type="NCBI Taxonomy" id="51511"/>
    <lineage>
        <taxon>Eukaryota</taxon>
        <taxon>Metazoa</taxon>
        <taxon>Chordata</taxon>
        <taxon>Tunicata</taxon>
        <taxon>Ascidiacea</taxon>
        <taxon>Phlebobranchia</taxon>
        <taxon>Cionidae</taxon>
        <taxon>Ciona</taxon>
    </lineage>
</organism>
<dbReference type="GeneTree" id="ENSGT00390000015958"/>
<evidence type="ECO:0000256" key="2">
    <source>
        <dbReference type="ARBA" id="ARBA00023054"/>
    </source>
</evidence>
<dbReference type="Pfam" id="PF09789">
    <property type="entry name" value="CC149"/>
    <property type="match status" value="1"/>
</dbReference>
<feature type="coiled-coil region" evidence="3">
    <location>
        <begin position="39"/>
        <end position="73"/>
    </location>
</feature>
<dbReference type="PANTHER" id="PTHR21682">
    <property type="entry name" value="COILED-COIL DOMAIN-CONTAINING PROTEIN 149"/>
    <property type="match status" value="1"/>
</dbReference>
<evidence type="ECO:0000256" key="1">
    <source>
        <dbReference type="ARBA" id="ARBA00005872"/>
    </source>
</evidence>
<dbReference type="OMA" id="NESEMHS"/>
<dbReference type="InParanoid" id="H2YNP1"/>
<keyword evidence="5" id="KW-1185">Reference proteome</keyword>
<accession>H2YNP1</accession>
<feature type="coiled-coil region" evidence="3">
    <location>
        <begin position="97"/>
        <end position="158"/>
    </location>
</feature>
<dbReference type="PANTHER" id="PTHR21682:SF2">
    <property type="entry name" value="COILED-COIL DOMAIN-CONTAINING PROTEIN 149"/>
    <property type="match status" value="1"/>
</dbReference>
<evidence type="ECO:0000256" key="3">
    <source>
        <dbReference type="SAM" id="Coils"/>
    </source>
</evidence>
<dbReference type="HOGENOM" id="CLU_116542_0_0_1"/>